<dbReference type="Gene3D" id="3.40.50.150">
    <property type="entry name" value="Vaccinia Virus protein VP39"/>
    <property type="match status" value="1"/>
</dbReference>
<dbReference type="InterPro" id="IPR023397">
    <property type="entry name" value="SAM-dep_MeTrfase_MraW_recog"/>
</dbReference>
<dbReference type="AlphaFoldDB" id="A0A381S8P0"/>
<protein>
    <recommendedName>
        <fullName evidence="6">16S rRNA (Cytosine(1402)-N(4))-methyltransferase</fullName>
    </recommendedName>
</protein>
<evidence type="ECO:0000313" key="5">
    <source>
        <dbReference type="EMBL" id="SUZ99869.1"/>
    </source>
</evidence>
<dbReference type="CDD" id="cd02440">
    <property type="entry name" value="AdoMet_MTases"/>
    <property type="match status" value="1"/>
</dbReference>
<dbReference type="NCBIfam" id="TIGR00006">
    <property type="entry name" value="16S rRNA (cytosine(1402)-N(4))-methyltransferase RsmH"/>
    <property type="match status" value="1"/>
</dbReference>
<keyword evidence="3" id="KW-0808">Transferase</keyword>
<evidence type="ECO:0000256" key="1">
    <source>
        <dbReference type="ARBA" id="ARBA00010396"/>
    </source>
</evidence>
<dbReference type="Pfam" id="PF01795">
    <property type="entry name" value="Methyltransf_5"/>
    <property type="match status" value="1"/>
</dbReference>
<dbReference type="SUPFAM" id="SSF81799">
    <property type="entry name" value="Putative methyltransferase TM0872, insert domain"/>
    <property type="match status" value="1"/>
</dbReference>
<dbReference type="PANTHER" id="PTHR11265:SF0">
    <property type="entry name" value="12S RRNA N4-METHYLCYTIDINE METHYLTRANSFERASE"/>
    <property type="match status" value="1"/>
</dbReference>
<dbReference type="PANTHER" id="PTHR11265">
    <property type="entry name" value="S-ADENOSYL-METHYLTRANSFERASE MRAW"/>
    <property type="match status" value="1"/>
</dbReference>
<gene>
    <name evidence="5" type="ORF">METZ01_LOCUS52723</name>
</gene>
<reference evidence="5" key="1">
    <citation type="submission" date="2018-05" db="EMBL/GenBank/DDBJ databases">
        <authorList>
            <person name="Lanie J.A."/>
            <person name="Ng W.-L."/>
            <person name="Kazmierczak K.M."/>
            <person name="Andrzejewski T.M."/>
            <person name="Davidsen T.M."/>
            <person name="Wayne K.J."/>
            <person name="Tettelin H."/>
            <person name="Glass J.I."/>
            <person name="Rusch D."/>
            <person name="Podicherti R."/>
            <person name="Tsui H.-C.T."/>
            <person name="Winkler M.E."/>
        </authorList>
    </citation>
    <scope>NUCLEOTIDE SEQUENCE</scope>
</reference>
<dbReference type="Gene3D" id="1.10.150.170">
    <property type="entry name" value="Putative methyltransferase TM0872, insert domain"/>
    <property type="match status" value="1"/>
</dbReference>
<comment type="similarity">
    <text evidence="1">Belongs to the methyltransferase superfamily. RsmH family.</text>
</comment>
<keyword evidence="4" id="KW-0949">S-adenosyl-L-methionine</keyword>
<evidence type="ECO:0000256" key="3">
    <source>
        <dbReference type="ARBA" id="ARBA00022679"/>
    </source>
</evidence>
<name>A0A381S8P0_9ZZZZ</name>
<dbReference type="InterPro" id="IPR002903">
    <property type="entry name" value="RsmH"/>
</dbReference>
<evidence type="ECO:0000256" key="4">
    <source>
        <dbReference type="ARBA" id="ARBA00022691"/>
    </source>
</evidence>
<accession>A0A381S8P0</accession>
<sequence>VHQAVLTAEVLTFLAPQRGGLFVDCTVGLGGHARVLLEHGASRVIGLDRDREALSQAHTALSAWAEHVELHHANYKDVDAVLDASQISSVDGVLADLGVSSLHLDGEGRGFSFRRDEPLDMRMDQSTGQTAADLIRNTSEQTLADIIFKYGEERQSRRIARAIVEARRTSPVTSTGDLASIVRRSLRRKGYTRIDPATRTFQAIRIWVNQELDGLEGVLEAMCRRLRTGARLVVISFHSLEDRIVKHTFRALERGGKVAIRVLTKRPVIPQDEEVERNPRARSAKLRVAERVA</sequence>
<dbReference type="PIRSF" id="PIRSF004486">
    <property type="entry name" value="MraW"/>
    <property type="match status" value="1"/>
</dbReference>
<organism evidence="5">
    <name type="scientific">marine metagenome</name>
    <dbReference type="NCBI Taxonomy" id="408172"/>
    <lineage>
        <taxon>unclassified sequences</taxon>
        <taxon>metagenomes</taxon>
        <taxon>ecological metagenomes</taxon>
    </lineage>
</organism>
<dbReference type="EMBL" id="UINC01002746">
    <property type="protein sequence ID" value="SUZ99869.1"/>
    <property type="molecule type" value="Genomic_DNA"/>
</dbReference>
<dbReference type="GO" id="GO:0070475">
    <property type="term" value="P:rRNA base methylation"/>
    <property type="evidence" value="ECO:0007669"/>
    <property type="project" value="TreeGrafter"/>
</dbReference>
<dbReference type="GO" id="GO:0071424">
    <property type="term" value="F:rRNA (cytosine-N4-)-methyltransferase activity"/>
    <property type="evidence" value="ECO:0007669"/>
    <property type="project" value="TreeGrafter"/>
</dbReference>
<dbReference type="InterPro" id="IPR029063">
    <property type="entry name" value="SAM-dependent_MTases_sf"/>
</dbReference>
<dbReference type="FunFam" id="1.10.150.170:FF:000003">
    <property type="entry name" value="Ribosomal RNA small subunit methyltransferase H"/>
    <property type="match status" value="1"/>
</dbReference>
<evidence type="ECO:0008006" key="6">
    <source>
        <dbReference type="Google" id="ProtNLM"/>
    </source>
</evidence>
<evidence type="ECO:0000256" key="2">
    <source>
        <dbReference type="ARBA" id="ARBA00022603"/>
    </source>
</evidence>
<dbReference type="HAMAP" id="MF_01007">
    <property type="entry name" value="16SrRNA_methyltr_H"/>
    <property type="match status" value="1"/>
</dbReference>
<feature type="non-terminal residue" evidence="5">
    <location>
        <position position="1"/>
    </location>
</feature>
<dbReference type="GO" id="GO:0005737">
    <property type="term" value="C:cytoplasm"/>
    <property type="evidence" value="ECO:0007669"/>
    <property type="project" value="TreeGrafter"/>
</dbReference>
<dbReference type="SUPFAM" id="SSF53335">
    <property type="entry name" value="S-adenosyl-L-methionine-dependent methyltransferases"/>
    <property type="match status" value="1"/>
</dbReference>
<keyword evidence="2" id="KW-0489">Methyltransferase</keyword>
<proteinExistence type="inferred from homology"/>